<dbReference type="PANTHER" id="PTHR35810:SF1">
    <property type="entry name" value="CYTOPLASMIC PROTEIN"/>
    <property type="match status" value="1"/>
</dbReference>
<dbReference type="Proteomes" id="UP000285777">
    <property type="component" value="Unassembled WGS sequence"/>
</dbReference>
<reference evidence="1 2" key="1">
    <citation type="submission" date="2018-08" db="EMBL/GenBank/DDBJ databases">
        <title>A genome reference for cultivated species of the human gut microbiota.</title>
        <authorList>
            <person name="Zou Y."/>
            <person name="Xue W."/>
            <person name="Luo G."/>
        </authorList>
    </citation>
    <scope>NUCLEOTIDE SEQUENCE [LARGE SCALE GENOMIC DNA]</scope>
    <source>
        <strain evidence="1 2">AM13-21</strain>
    </source>
</reference>
<organism evidence="1 2">
    <name type="scientific">Phocaeicola vulgatus</name>
    <name type="common">Bacteroides vulgatus</name>
    <dbReference type="NCBI Taxonomy" id="821"/>
    <lineage>
        <taxon>Bacteria</taxon>
        <taxon>Pseudomonadati</taxon>
        <taxon>Bacteroidota</taxon>
        <taxon>Bacteroidia</taxon>
        <taxon>Bacteroidales</taxon>
        <taxon>Bacteroidaceae</taxon>
        <taxon>Phocaeicola</taxon>
    </lineage>
</organism>
<protein>
    <submittedName>
        <fullName evidence="1">Uncharacterized protein</fullName>
    </submittedName>
</protein>
<proteinExistence type="predicted"/>
<dbReference type="EMBL" id="QRLF01000013">
    <property type="protein sequence ID" value="RHI91592.1"/>
    <property type="molecule type" value="Genomic_DNA"/>
</dbReference>
<accession>A0A415BSI6</accession>
<comment type="caution">
    <text evidence="1">The sequence shown here is derived from an EMBL/GenBank/DDBJ whole genome shotgun (WGS) entry which is preliminary data.</text>
</comment>
<gene>
    <name evidence="1" type="ORF">DW150_09575</name>
</gene>
<name>A0A415BSI6_PHOVU</name>
<evidence type="ECO:0000313" key="1">
    <source>
        <dbReference type="EMBL" id="RHI91592.1"/>
    </source>
</evidence>
<evidence type="ECO:0000313" key="2">
    <source>
        <dbReference type="Proteomes" id="UP000285777"/>
    </source>
</evidence>
<dbReference type="AlphaFoldDB" id="A0A415BSI6"/>
<dbReference type="RefSeq" id="WP_118290807.1">
    <property type="nucleotide sequence ID" value="NZ_QRLF01000013.1"/>
</dbReference>
<dbReference type="PANTHER" id="PTHR35810">
    <property type="entry name" value="CYTOPLASMIC PROTEIN-RELATED"/>
    <property type="match status" value="1"/>
</dbReference>
<sequence length="118" mass="13400">MERGIITINRNGVTLTGNVWMTDFEIAELFSVTLPAVSSRIKSIYKSGVLTESDTYQYLRLENGNRADAYNMEMITALAFQLNSQPAKVFREWIVRKAVTPQRTHSPIVIQLKDGFLC</sequence>